<name>A0ABV6UJK7_9ACTN</name>
<evidence type="ECO:0000256" key="1">
    <source>
        <dbReference type="SAM" id="MobiDB-lite"/>
    </source>
</evidence>
<dbReference type="Proteomes" id="UP001592528">
    <property type="component" value="Unassembled WGS sequence"/>
</dbReference>
<feature type="compositionally biased region" description="Basic residues" evidence="1">
    <location>
        <begin position="77"/>
        <end position="88"/>
    </location>
</feature>
<feature type="compositionally biased region" description="Polar residues" evidence="1">
    <location>
        <begin position="53"/>
        <end position="68"/>
    </location>
</feature>
<comment type="caution">
    <text evidence="2">The sequence shown here is derived from an EMBL/GenBank/DDBJ whole genome shotgun (WGS) entry which is preliminary data.</text>
</comment>
<evidence type="ECO:0000313" key="3">
    <source>
        <dbReference type="Proteomes" id="UP001592528"/>
    </source>
</evidence>
<gene>
    <name evidence="2" type="ORF">ACEZDJ_10060</name>
</gene>
<accession>A0ABV6UJK7</accession>
<evidence type="ECO:0000313" key="2">
    <source>
        <dbReference type="EMBL" id="MFC1401632.1"/>
    </source>
</evidence>
<sequence length="94" mass="10374">MSTSVKVDQQDSTFRPEGTVGTVAWSVGGERRTATLRVVRRETADLPRPSDLLTFTQAAPAPTGTSAEQPTRITDRRSRRQSPRTRTRPVHEAA</sequence>
<proteinExistence type="predicted"/>
<keyword evidence="3" id="KW-1185">Reference proteome</keyword>
<dbReference type="EMBL" id="JBHEZZ010000004">
    <property type="protein sequence ID" value="MFC1401632.1"/>
    <property type="molecule type" value="Genomic_DNA"/>
</dbReference>
<feature type="region of interest" description="Disordered" evidence="1">
    <location>
        <begin position="42"/>
        <end position="94"/>
    </location>
</feature>
<protein>
    <submittedName>
        <fullName evidence="2">Uncharacterized protein</fullName>
    </submittedName>
</protein>
<organism evidence="2 3">
    <name type="scientific">Streptacidiphilus cavernicola</name>
    <dbReference type="NCBI Taxonomy" id="3342716"/>
    <lineage>
        <taxon>Bacteria</taxon>
        <taxon>Bacillati</taxon>
        <taxon>Actinomycetota</taxon>
        <taxon>Actinomycetes</taxon>
        <taxon>Kitasatosporales</taxon>
        <taxon>Streptomycetaceae</taxon>
        <taxon>Streptacidiphilus</taxon>
    </lineage>
</organism>
<reference evidence="2 3" key="1">
    <citation type="submission" date="2024-09" db="EMBL/GenBank/DDBJ databases">
        <authorList>
            <person name="Lee S.D."/>
        </authorList>
    </citation>
    <scope>NUCLEOTIDE SEQUENCE [LARGE SCALE GENOMIC DNA]</scope>
    <source>
        <strain evidence="2 3">N1-5</strain>
    </source>
</reference>
<dbReference type="RefSeq" id="WP_030264708.1">
    <property type="nucleotide sequence ID" value="NZ_JBHEZZ010000004.1"/>
</dbReference>